<protein>
    <recommendedName>
        <fullName evidence="1">Metallo-beta-lactamase domain-containing protein</fullName>
    </recommendedName>
</protein>
<dbReference type="Proteomes" id="UP000608024">
    <property type="component" value="Unassembled WGS sequence"/>
</dbReference>
<name>A0A918Z4J3_9ACTN</name>
<dbReference type="PANTHER" id="PTHR42951">
    <property type="entry name" value="METALLO-BETA-LACTAMASE DOMAIN-CONTAINING"/>
    <property type="match status" value="1"/>
</dbReference>
<accession>A0A918Z4J3</accession>
<gene>
    <name evidence="2" type="ORF">GCM10018785_02680</name>
</gene>
<dbReference type="RefSeq" id="WP_229925254.1">
    <property type="nucleotide sequence ID" value="NZ_BNBT01000002.1"/>
</dbReference>
<dbReference type="CDD" id="cd16282">
    <property type="entry name" value="metallo-hydrolase-like_MBL-fold"/>
    <property type="match status" value="1"/>
</dbReference>
<evidence type="ECO:0000313" key="3">
    <source>
        <dbReference type="Proteomes" id="UP000608024"/>
    </source>
</evidence>
<organism evidence="2 3">
    <name type="scientific">Streptomyces longispororuber</name>
    <dbReference type="NCBI Taxonomy" id="68230"/>
    <lineage>
        <taxon>Bacteria</taxon>
        <taxon>Bacillati</taxon>
        <taxon>Actinomycetota</taxon>
        <taxon>Actinomycetes</taxon>
        <taxon>Kitasatosporales</taxon>
        <taxon>Streptomycetaceae</taxon>
        <taxon>Streptomyces</taxon>
    </lineage>
</organism>
<proteinExistence type="predicted"/>
<evidence type="ECO:0000313" key="2">
    <source>
        <dbReference type="EMBL" id="GHE36408.1"/>
    </source>
</evidence>
<dbReference type="SMART" id="SM00849">
    <property type="entry name" value="Lactamase_B"/>
    <property type="match status" value="1"/>
</dbReference>
<comment type="caution">
    <text evidence="2">The sequence shown here is derived from an EMBL/GenBank/DDBJ whole genome shotgun (WGS) entry which is preliminary data.</text>
</comment>
<evidence type="ECO:0000259" key="1">
    <source>
        <dbReference type="SMART" id="SM00849"/>
    </source>
</evidence>
<reference evidence="2" key="2">
    <citation type="submission" date="2020-09" db="EMBL/GenBank/DDBJ databases">
        <authorList>
            <person name="Sun Q."/>
            <person name="Ohkuma M."/>
        </authorList>
    </citation>
    <scope>NUCLEOTIDE SEQUENCE</scope>
    <source>
        <strain evidence="2">JCM 4784</strain>
    </source>
</reference>
<dbReference type="InterPro" id="IPR001279">
    <property type="entry name" value="Metallo-B-lactamas"/>
</dbReference>
<keyword evidence="3" id="KW-1185">Reference proteome</keyword>
<dbReference type="InterPro" id="IPR036866">
    <property type="entry name" value="RibonucZ/Hydroxyglut_hydro"/>
</dbReference>
<dbReference type="SUPFAM" id="SSF56281">
    <property type="entry name" value="Metallo-hydrolase/oxidoreductase"/>
    <property type="match status" value="1"/>
</dbReference>
<dbReference type="Gene3D" id="3.60.15.10">
    <property type="entry name" value="Ribonuclease Z/Hydroxyacylglutathione hydrolase-like"/>
    <property type="match status" value="1"/>
</dbReference>
<dbReference type="EMBL" id="BNBT01000002">
    <property type="protein sequence ID" value="GHE36408.1"/>
    <property type="molecule type" value="Genomic_DNA"/>
</dbReference>
<reference evidence="2" key="1">
    <citation type="journal article" date="2014" name="Int. J. Syst. Evol. Microbiol.">
        <title>Complete genome sequence of Corynebacterium casei LMG S-19264T (=DSM 44701T), isolated from a smear-ripened cheese.</title>
        <authorList>
            <consortium name="US DOE Joint Genome Institute (JGI-PGF)"/>
            <person name="Walter F."/>
            <person name="Albersmeier A."/>
            <person name="Kalinowski J."/>
            <person name="Ruckert C."/>
        </authorList>
    </citation>
    <scope>NUCLEOTIDE SEQUENCE</scope>
    <source>
        <strain evidence="2">JCM 4784</strain>
    </source>
</reference>
<sequence length="332" mass="35905">MNTAPTLVPLVTGVAGAAGAAGVYVWSPGAAGSWGLANCGLLVAGREAALVDTPYTLDRTDDFLAAARGVLAPGTGITTVLTTHGNGDHGWGNQRVRGAEFVATRRTLEHQCVEPTPEQLRHLVEGTDPGQPLGWYFRRHFGRFDFRGITVQRPTRTFEGRLDLRVGDLPVELHDVGPAHTVGDMVVHLPTERIVFAGDVVFAGDHVCHWAGPLEGVARAGERILAWNPDVVVPGHGPLLDQDGLRGHIAYLRDLSEQASSLHARGLTPTEAARHLVEEDRYPDLHLPERLVITLASEFRHLDGSDAEPDILALMSDCAEIAWQRETRGAVR</sequence>
<dbReference type="AlphaFoldDB" id="A0A918Z4J3"/>
<dbReference type="PANTHER" id="PTHR42951:SF4">
    <property type="entry name" value="ACYL-COENZYME A THIOESTERASE MBLAC2"/>
    <property type="match status" value="1"/>
</dbReference>
<dbReference type="Pfam" id="PF00753">
    <property type="entry name" value="Lactamase_B"/>
    <property type="match status" value="1"/>
</dbReference>
<dbReference type="InterPro" id="IPR050855">
    <property type="entry name" value="NDM-1-like"/>
</dbReference>
<feature type="domain" description="Metallo-beta-lactamase" evidence="1">
    <location>
        <begin position="36"/>
        <end position="236"/>
    </location>
</feature>